<evidence type="ECO:0000256" key="1">
    <source>
        <dbReference type="ARBA" id="ARBA00034120"/>
    </source>
</evidence>
<sequence>MREELVSKTDRADPVRPMTIPKPGDGERVLGIPTLRDRVVQTTEKLVLEPIFEDNANGYRPARGAMGAVKEVHRLICRG</sequence>
<evidence type="ECO:0000313" key="3">
    <source>
        <dbReference type="EMBL" id="UVF19267.1"/>
    </source>
</evidence>
<comment type="similarity">
    <text evidence="1">Belongs to the bacterial reverse transcriptase family.</text>
</comment>
<dbReference type="InterPro" id="IPR051083">
    <property type="entry name" value="GrpII_Intron_Splice-Mob/Def"/>
</dbReference>
<dbReference type="SUPFAM" id="SSF56672">
    <property type="entry name" value="DNA/RNA polymerases"/>
    <property type="match status" value="1"/>
</dbReference>
<reference evidence="3" key="1">
    <citation type="submission" date="2022-08" db="EMBL/GenBank/DDBJ databases">
        <title>Microvirga terrae sp. nov., isolated from soil.</title>
        <authorList>
            <person name="Kim K.H."/>
            <person name="Seo Y.L."/>
            <person name="Kim J.M."/>
            <person name="Lee J.K."/>
            <person name="Han D.M."/>
            <person name="Jeon C.O."/>
        </authorList>
    </citation>
    <scope>NUCLEOTIDE SEQUENCE</scope>
    <source>
        <strain evidence="3">R24</strain>
    </source>
</reference>
<dbReference type="InterPro" id="IPR043502">
    <property type="entry name" value="DNA/RNA_pol_sf"/>
</dbReference>
<dbReference type="RefSeq" id="WP_173945879.1">
    <property type="nucleotide sequence ID" value="NZ_CP102845.1"/>
</dbReference>
<accession>A0ABY5RTZ4</accession>
<keyword evidence="4" id="KW-1185">Reference proteome</keyword>
<proteinExistence type="inferred from homology"/>
<feature type="compositionally biased region" description="Basic and acidic residues" evidence="2">
    <location>
        <begin position="1"/>
        <end position="14"/>
    </location>
</feature>
<evidence type="ECO:0000256" key="2">
    <source>
        <dbReference type="SAM" id="MobiDB-lite"/>
    </source>
</evidence>
<dbReference type="PANTHER" id="PTHR34047:SF8">
    <property type="entry name" value="PROTEIN YKFC"/>
    <property type="match status" value="1"/>
</dbReference>
<name>A0ABY5RTZ4_9HYPH</name>
<feature type="region of interest" description="Disordered" evidence="2">
    <location>
        <begin position="1"/>
        <end position="29"/>
    </location>
</feature>
<dbReference type="Proteomes" id="UP001017257">
    <property type="component" value="Chromosome"/>
</dbReference>
<evidence type="ECO:0000313" key="4">
    <source>
        <dbReference type="Proteomes" id="UP001017257"/>
    </source>
</evidence>
<dbReference type="EMBL" id="CP102845">
    <property type="protein sequence ID" value="UVF19267.1"/>
    <property type="molecule type" value="Genomic_DNA"/>
</dbReference>
<dbReference type="PANTHER" id="PTHR34047">
    <property type="entry name" value="NUCLEAR INTRON MATURASE 1, MITOCHONDRIAL-RELATED"/>
    <property type="match status" value="1"/>
</dbReference>
<protein>
    <recommendedName>
        <fullName evidence="5">Reverse transcriptase domain-containing protein</fullName>
    </recommendedName>
</protein>
<organism evidence="3 4">
    <name type="scientific">Microvirga terrae</name>
    <dbReference type="NCBI Taxonomy" id="2740529"/>
    <lineage>
        <taxon>Bacteria</taxon>
        <taxon>Pseudomonadati</taxon>
        <taxon>Pseudomonadota</taxon>
        <taxon>Alphaproteobacteria</taxon>
        <taxon>Hyphomicrobiales</taxon>
        <taxon>Methylobacteriaceae</taxon>
        <taxon>Microvirga</taxon>
    </lineage>
</organism>
<gene>
    <name evidence="3" type="ORF">HPT29_023000</name>
</gene>
<evidence type="ECO:0008006" key="5">
    <source>
        <dbReference type="Google" id="ProtNLM"/>
    </source>
</evidence>